<dbReference type="KEGG" id="vha:VIBHAR_02804"/>
<evidence type="ECO:0000313" key="2">
    <source>
        <dbReference type="EMBL" id="ABU71758.1"/>
    </source>
</evidence>
<protein>
    <submittedName>
        <fullName evidence="2">Uncharacterized protein</fullName>
    </submittedName>
</protein>
<proteinExistence type="predicted"/>
<reference evidence="2 3" key="1">
    <citation type="submission" date="2007-08" db="EMBL/GenBank/DDBJ databases">
        <authorList>
            <consortium name="The Vibrio harveyi Genome Sequencing Project"/>
            <person name="Bassler B."/>
            <person name="Clifton S.W."/>
            <person name="Fulton L."/>
            <person name="Delehaunty K."/>
            <person name="Fronick C."/>
            <person name="Harrison M."/>
            <person name="Markivic C."/>
            <person name="Fulton R."/>
            <person name="Tin-Wollam A.-M."/>
            <person name="Shah N."/>
            <person name="Pepin K."/>
            <person name="Nash W."/>
            <person name="Thiruvilangam P."/>
            <person name="Bhonagiri V."/>
            <person name="Waters C."/>
            <person name="Tu K.C."/>
            <person name="Irgon J."/>
            <person name="Wilson R.K."/>
        </authorList>
    </citation>
    <scope>NUCLEOTIDE SEQUENCE [LARGE SCALE GENOMIC DNA]</scope>
    <source>
        <strain evidence="3">ATCC BAA-1116 / BB120</strain>
    </source>
</reference>
<dbReference type="EMBL" id="CP000789">
    <property type="protein sequence ID" value="ABU71758.1"/>
    <property type="molecule type" value="Genomic_DNA"/>
</dbReference>
<accession>A7MRU6</accession>
<evidence type="ECO:0000313" key="3">
    <source>
        <dbReference type="Proteomes" id="UP000008152"/>
    </source>
</evidence>
<dbReference type="Proteomes" id="UP000008152">
    <property type="component" value="Chromosome I"/>
</dbReference>
<dbReference type="AlphaFoldDB" id="A7MRU6"/>
<feature type="compositionally biased region" description="Basic and acidic residues" evidence="1">
    <location>
        <begin position="42"/>
        <end position="53"/>
    </location>
</feature>
<gene>
    <name evidence="2" type="ordered locus">VIBHAR_02804</name>
</gene>
<evidence type="ECO:0000256" key="1">
    <source>
        <dbReference type="SAM" id="MobiDB-lite"/>
    </source>
</evidence>
<name>A7MRU6_VIBC1</name>
<sequence>MRRKLTKTWPSSVIRPQKGHQHGGLGPSRGKEGKKAKGSQHRQYDRVARLTLA</sequence>
<dbReference type="PATRIC" id="fig|338187.36.peg.2734"/>
<organism evidence="2 3">
    <name type="scientific">Vibrio campbellii (strain ATCC BAA-1116)</name>
    <dbReference type="NCBI Taxonomy" id="2902295"/>
    <lineage>
        <taxon>Bacteria</taxon>
        <taxon>Pseudomonadati</taxon>
        <taxon>Pseudomonadota</taxon>
        <taxon>Gammaproteobacteria</taxon>
        <taxon>Vibrionales</taxon>
        <taxon>Vibrionaceae</taxon>
        <taxon>Vibrio</taxon>
    </lineage>
</organism>
<feature type="region of interest" description="Disordered" evidence="1">
    <location>
        <begin position="1"/>
        <end position="53"/>
    </location>
</feature>